<gene>
    <name evidence="15" type="ORF">LVIROSA_LOCUS24983</name>
</gene>
<keyword evidence="10" id="KW-0325">Glycoprotein</keyword>
<dbReference type="SMART" id="SM00369">
    <property type="entry name" value="LRR_TYP"/>
    <property type="match status" value="10"/>
</dbReference>
<evidence type="ECO:0000313" key="16">
    <source>
        <dbReference type="Proteomes" id="UP001157418"/>
    </source>
</evidence>
<dbReference type="FunFam" id="3.80.10.10:FF:000095">
    <property type="entry name" value="LRR receptor-like serine/threonine-protein kinase GSO1"/>
    <property type="match status" value="1"/>
</dbReference>
<sequence>MLLFFSFFFFLISVSSSSSFNDTHKCSAQQALDLLLFKQNLSPIKFSYDYTPCEYWLGSDYYPIMMNWNKNTDCCKWNGVTCNHFTGDVIGIDLSCGMLRGTIHPNSTLFRLPHLRTLNLAFNDLTDSQLPHEIHRFSNSLTHLNISGCRLAGQISREILVLPRLVSLDVSYNYRLQMQPYVLMNLLRNSTHLRELLIPGVQIRCVLPTYLNISSSLRSLHLSYTGLQGKLSNNIFNLPYLEELELSGNYLIGPLPKVNTSTNIPLKCLDLSFNNFSGETLDSIGHLTSLNYLDLSSCGLVGSLPKPLVNFRHLKTFDLSLNMFSGGLPSDFFGCRSLKILSPESNQSDGEINQGSTTASCVQFINLTRLDLSWNNFTGVWDFDALLSNLPNLQSLDLSYSGLSVVSNNSFSYANPDFLSLGLASCKLNMFPESLQAMKNLTFLDLSNNDIHGHIPDWAGEIGANRLYYLNLSHNSISGLPQFQWDVMEDLYLQSNQIQGAFPPSICNMRNLYDLDISNNSFSGVIPQCLGNINSSLEYLNVKSNQIEGPFPSSICNLRHLYFLDMSNNSFDGVIPQYLGNIIPSLSMVDIGNNHFHGSIPDVYKDCEQLEGLNLNGNQLQGKVPSSLSNCQSLIVLDLGNNRLNGKFPGWLGDLPKLQVLILKSNKLHGVIETSSTNRSVFLSMRVLDLSHNRFVGHLPRKYLQNFSAMKNVVKNSTKPKYLSAYGKYYSVITTVKGVEQEFPQILVNYVIVDLSNNKFEGEIPGVIGSLSSLIVLDLSHNRLIGQIPSVLGYLSEIESLDLSWNQLTGEIPRSLADLNFLGFLNLSDNHLKGRIPEGTQLSTFEASFGGNPELCGLPLAKKCVHPLETQLEADEDMRSGFTWRVVMMGYGCGIILGLVMGYVMLSTGRPKWFNAIVDAGEHMLHTRKNTRRFIYIGK</sequence>
<dbReference type="EMBL" id="CAKMRJ010004445">
    <property type="protein sequence ID" value="CAH1438745.1"/>
    <property type="molecule type" value="Genomic_DNA"/>
</dbReference>
<keyword evidence="9 11" id="KW-0472">Membrane</keyword>
<accession>A0AAU9NLJ7</accession>
<evidence type="ECO:0000256" key="10">
    <source>
        <dbReference type="ARBA" id="ARBA00023180"/>
    </source>
</evidence>
<dbReference type="Gene3D" id="3.80.10.10">
    <property type="entry name" value="Ribonuclease Inhibitor"/>
    <property type="match status" value="6"/>
</dbReference>
<evidence type="ECO:0000256" key="4">
    <source>
        <dbReference type="ARBA" id="ARBA00022614"/>
    </source>
</evidence>
<evidence type="ECO:0008006" key="17">
    <source>
        <dbReference type="Google" id="ProtNLM"/>
    </source>
</evidence>
<keyword evidence="16" id="KW-1185">Reference proteome</keyword>
<evidence type="ECO:0000256" key="1">
    <source>
        <dbReference type="ARBA" id="ARBA00004251"/>
    </source>
</evidence>
<dbReference type="InterPro" id="IPR046956">
    <property type="entry name" value="RLP23-like"/>
</dbReference>
<comment type="similarity">
    <text evidence="2">Belongs to the RLP family.</text>
</comment>
<evidence type="ECO:0000259" key="13">
    <source>
        <dbReference type="Pfam" id="PF08263"/>
    </source>
</evidence>
<dbReference type="SUPFAM" id="SSF52058">
    <property type="entry name" value="L domain-like"/>
    <property type="match status" value="3"/>
</dbReference>
<keyword evidence="4" id="KW-0433">Leucine-rich repeat</keyword>
<dbReference type="PANTHER" id="PTHR48061">
    <property type="entry name" value="LEUCINE-RICH REPEAT RECEPTOR PROTEIN KINASE EMS1-LIKE-RELATED"/>
    <property type="match status" value="1"/>
</dbReference>
<keyword evidence="5 11" id="KW-0812">Transmembrane</keyword>
<dbReference type="Pfam" id="PF13516">
    <property type="entry name" value="LRR_6"/>
    <property type="match status" value="2"/>
</dbReference>
<evidence type="ECO:0000256" key="11">
    <source>
        <dbReference type="SAM" id="Phobius"/>
    </source>
</evidence>
<protein>
    <recommendedName>
        <fullName evidence="17">Leucine-rich repeat-containing N-terminal plant-type domain-containing protein</fullName>
    </recommendedName>
</protein>
<evidence type="ECO:0000256" key="7">
    <source>
        <dbReference type="ARBA" id="ARBA00022737"/>
    </source>
</evidence>
<reference evidence="15 16" key="1">
    <citation type="submission" date="2022-01" db="EMBL/GenBank/DDBJ databases">
        <authorList>
            <person name="Xiong W."/>
            <person name="Schranz E."/>
        </authorList>
    </citation>
    <scope>NUCLEOTIDE SEQUENCE [LARGE SCALE GENOMIC DNA]</scope>
</reference>
<dbReference type="PANTHER" id="PTHR48061:SF2">
    <property type="entry name" value="RECEPTOR LIKE PROTEIN 30-LIKE"/>
    <property type="match status" value="1"/>
</dbReference>
<keyword evidence="3" id="KW-1003">Cell membrane</keyword>
<feature type="domain" description="Disease resistance R13L4/SHOC-2-like LRR" evidence="14">
    <location>
        <begin position="420"/>
        <end position="691"/>
    </location>
</feature>
<evidence type="ECO:0000259" key="14">
    <source>
        <dbReference type="Pfam" id="PF23598"/>
    </source>
</evidence>
<dbReference type="InterPro" id="IPR032675">
    <property type="entry name" value="LRR_dom_sf"/>
</dbReference>
<dbReference type="AlphaFoldDB" id="A0AAU9NLJ7"/>
<feature type="transmembrane region" description="Helical" evidence="11">
    <location>
        <begin position="882"/>
        <end position="906"/>
    </location>
</feature>
<dbReference type="Pfam" id="PF00560">
    <property type="entry name" value="LRR_1"/>
    <property type="match status" value="4"/>
</dbReference>
<comment type="caution">
    <text evidence="15">The sequence shown here is derived from an EMBL/GenBank/DDBJ whole genome shotgun (WGS) entry which is preliminary data.</text>
</comment>
<evidence type="ECO:0000313" key="15">
    <source>
        <dbReference type="EMBL" id="CAH1438745.1"/>
    </source>
</evidence>
<keyword evidence="6 12" id="KW-0732">Signal</keyword>
<dbReference type="Pfam" id="PF23598">
    <property type="entry name" value="LRR_14"/>
    <property type="match status" value="1"/>
</dbReference>
<keyword evidence="7" id="KW-0677">Repeat</keyword>
<keyword evidence="8 11" id="KW-1133">Transmembrane helix</keyword>
<dbReference type="Pfam" id="PF08263">
    <property type="entry name" value="LRRNT_2"/>
    <property type="match status" value="1"/>
</dbReference>
<evidence type="ECO:0000256" key="5">
    <source>
        <dbReference type="ARBA" id="ARBA00022692"/>
    </source>
</evidence>
<evidence type="ECO:0000256" key="6">
    <source>
        <dbReference type="ARBA" id="ARBA00022729"/>
    </source>
</evidence>
<evidence type="ECO:0000256" key="2">
    <source>
        <dbReference type="ARBA" id="ARBA00009592"/>
    </source>
</evidence>
<evidence type="ECO:0000256" key="12">
    <source>
        <dbReference type="SAM" id="SignalP"/>
    </source>
</evidence>
<dbReference type="GO" id="GO:0006952">
    <property type="term" value="P:defense response"/>
    <property type="evidence" value="ECO:0007669"/>
    <property type="project" value="UniProtKB-ARBA"/>
</dbReference>
<evidence type="ECO:0000256" key="9">
    <source>
        <dbReference type="ARBA" id="ARBA00023136"/>
    </source>
</evidence>
<dbReference type="Pfam" id="PF13855">
    <property type="entry name" value="LRR_8"/>
    <property type="match status" value="1"/>
</dbReference>
<dbReference type="PRINTS" id="PR00019">
    <property type="entry name" value="LEURICHRPT"/>
</dbReference>
<dbReference type="GO" id="GO:0005886">
    <property type="term" value="C:plasma membrane"/>
    <property type="evidence" value="ECO:0007669"/>
    <property type="project" value="UniProtKB-SubCell"/>
</dbReference>
<feature type="chain" id="PRO_5043818416" description="Leucine-rich repeat-containing N-terminal plant-type domain-containing protein" evidence="12">
    <location>
        <begin position="18"/>
        <end position="939"/>
    </location>
</feature>
<evidence type="ECO:0000256" key="8">
    <source>
        <dbReference type="ARBA" id="ARBA00022989"/>
    </source>
</evidence>
<name>A0AAU9NLJ7_9ASTR</name>
<dbReference type="InterPro" id="IPR001611">
    <property type="entry name" value="Leu-rich_rpt"/>
</dbReference>
<evidence type="ECO:0000256" key="3">
    <source>
        <dbReference type="ARBA" id="ARBA00022475"/>
    </source>
</evidence>
<comment type="subcellular location">
    <subcellularLocation>
        <location evidence="1">Cell membrane</location>
        <topology evidence="1">Single-pass type I membrane protein</topology>
    </subcellularLocation>
</comment>
<dbReference type="PROSITE" id="PS51450">
    <property type="entry name" value="LRR"/>
    <property type="match status" value="2"/>
</dbReference>
<dbReference type="FunFam" id="3.80.10.10:FF:000213">
    <property type="entry name" value="Tyrosine-sulfated glycopeptide receptor 1"/>
    <property type="match status" value="1"/>
</dbReference>
<dbReference type="GO" id="GO:0051707">
    <property type="term" value="P:response to other organism"/>
    <property type="evidence" value="ECO:0007669"/>
    <property type="project" value="UniProtKB-ARBA"/>
</dbReference>
<dbReference type="InterPro" id="IPR013210">
    <property type="entry name" value="LRR_N_plant-typ"/>
</dbReference>
<dbReference type="InterPro" id="IPR003591">
    <property type="entry name" value="Leu-rich_rpt_typical-subtyp"/>
</dbReference>
<proteinExistence type="inferred from homology"/>
<feature type="signal peptide" evidence="12">
    <location>
        <begin position="1"/>
        <end position="17"/>
    </location>
</feature>
<feature type="domain" description="Leucine-rich repeat-containing N-terminal plant-type" evidence="13">
    <location>
        <begin position="65"/>
        <end position="83"/>
    </location>
</feature>
<dbReference type="InterPro" id="IPR055414">
    <property type="entry name" value="LRR_R13L4/SHOC2-like"/>
</dbReference>
<organism evidence="15 16">
    <name type="scientific">Lactuca virosa</name>
    <dbReference type="NCBI Taxonomy" id="75947"/>
    <lineage>
        <taxon>Eukaryota</taxon>
        <taxon>Viridiplantae</taxon>
        <taxon>Streptophyta</taxon>
        <taxon>Embryophyta</taxon>
        <taxon>Tracheophyta</taxon>
        <taxon>Spermatophyta</taxon>
        <taxon>Magnoliopsida</taxon>
        <taxon>eudicotyledons</taxon>
        <taxon>Gunneridae</taxon>
        <taxon>Pentapetalae</taxon>
        <taxon>asterids</taxon>
        <taxon>campanulids</taxon>
        <taxon>Asterales</taxon>
        <taxon>Asteraceae</taxon>
        <taxon>Cichorioideae</taxon>
        <taxon>Cichorieae</taxon>
        <taxon>Lactucinae</taxon>
        <taxon>Lactuca</taxon>
    </lineage>
</organism>
<dbReference type="Proteomes" id="UP001157418">
    <property type="component" value="Unassembled WGS sequence"/>
</dbReference>